<feature type="repeat" description="WD" evidence="3">
    <location>
        <begin position="342"/>
        <end position="383"/>
    </location>
</feature>
<dbReference type="Pfam" id="PF23414">
    <property type="entry name" value="Beta-prop_EML_2"/>
    <property type="match status" value="1"/>
</dbReference>
<dbReference type="GeneID" id="5039475"/>
<dbReference type="PANTHER" id="PTHR45333">
    <property type="entry name" value="MEMBRANE PROTEIN-RELATED"/>
    <property type="match status" value="1"/>
</dbReference>
<dbReference type="AlphaFoldDB" id="A0DTC6"/>
<feature type="non-terminal residue" evidence="5">
    <location>
        <position position="567"/>
    </location>
</feature>
<dbReference type="HOGENOM" id="CLU_000288_57_13_1"/>
<dbReference type="InterPro" id="IPR001680">
    <property type="entry name" value="WD40_rpt"/>
</dbReference>
<dbReference type="eggNOG" id="KOG0272">
    <property type="taxonomic scope" value="Eukaryota"/>
</dbReference>
<dbReference type="STRING" id="5888.A0DTC6"/>
<organism evidence="5 6">
    <name type="scientific">Paramecium tetraurelia</name>
    <dbReference type="NCBI Taxonomy" id="5888"/>
    <lineage>
        <taxon>Eukaryota</taxon>
        <taxon>Sar</taxon>
        <taxon>Alveolata</taxon>
        <taxon>Ciliophora</taxon>
        <taxon>Intramacronucleata</taxon>
        <taxon>Oligohymenophorea</taxon>
        <taxon>Peniculida</taxon>
        <taxon>Parameciidae</taxon>
        <taxon>Paramecium</taxon>
    </lineage>
</organism>
<dbReference type="InParanoid" id="A0DTC6"/>
<dbReference type="Gene3D" id="2.130.10.10">
    <property type="entry name" value="YVTN repeat-like/Quinoprotein amine dehydrogenase"/>
    <property type="match status" value="2"/>
</dbReference>
<gene>
    <name evidence="5" type="ORF">GSPATT00039749001</name>
</gene>
<dbReference type="SUPFAM" id="SSF50978">
    <property type="entry name" value="WD40 repeat-like"/>
    <property type="match status" value="1"/>
</dbReference>
<dbReference type="EMBL" id="CT868565">
    <property type="protein sequence ID" value="CAK86293.1"/>
    <property type="molecule type" value="Genomic_DNA"/>
</dbReference>
<feature type="repeat" description="WD" evidence="3">
    <location>
        <begin position="384"/>
        <end position="425"/>
    </location>
</feature>
<proteinExistence type="predicted"/>
<accession>A0DTC6</accession>
<keyword evidence="2" id="KW-0677">Repeat</keyword>
<evidence type="ECO:0000256" key="3">
    <source>
        <dbReference type="PROSITE-ProRule" id="PRU00221"/>
    </source>
</evidence>
<evidence type="ECO:0000313" key="6">
    <source>
        <dbReference type="Proteomes" id="UP000000600"/>
    </source>
</evidence>
<dbReference type="PANTHER" id="PTHR45333:SF1">
    <property type="entry name" value="CHROMOSOME UNDETERMINED SCAFFOLD_625, WHOLE GENOME SHOTGUN SEQUENCE"/>
    <property type="match status" value="1"/>
</dbReference>
<dbReference type="Proteomes" id="UP000000600">
    <property type="component" value="Unassembled WGS sequence"/>
</dbReference>
<keyword evidence="6" id="KW-1185">Reference proteome</keyword>
<dbReference type="PROSITE" id="PS50082">
    <property type="entry name" value="WD_REPEATS_2"/>
    <property type="match status" value="5"/>
</dbReference>
<dbReference type="OrthoDB" id="414519at2759"/>
<dbReference type="Pfam" id="PF00400">
    <property type="entry name" value="WD40"/>
    <property type="match status" value="1"/>
</dbReference>
<dbReference type="InterPro" id="IPR019775">
    <property type="entry name" value="WD40_repeat_CS"/>
</dbReference>
<reference evidence="5 6" key="1">
    <citation type="journal article" date="2006" name="Nature">
        <title>Global trends of whole-genome duplications revealed by the ciliate Paramecium tetraurelia.</title>
        <authorList>
            <consortium name="Genoscope"/>
            <person name="Aury J.-M."/>
            <person name="Jaillon O."/>
            <person name="Duret L."/>
            <person name="Noel B."/>
            <person name="Jubin C."/>
            <person name="Porcel B.M."/>
            <person name="Segurens B."/>
            <person name="Daubin V."/>
            <person name="Anthouard V."/>
            <person name="Aiach N."/>
            <person name="Arnaiz O."/>
            <person name="Billaut A."/>
            <person name="Beisson J."/>
            <person name="Blanc I."/>
            <person name="Bouhouche K."/>
            <person name="Camara F."/>
            <person name="Duharcourt S."/>
            <person name="Guigo R."/>
            <person name="Gogendeau D."/>
            <person name="Katinka M."/>
            <person name="Keller A.-M."/>
            <person name="Kissmehl R."/>
            <person name="Klotz C."/>
            <person name="Koll F."/>
            <person name="Le Moue A."/>
            <person name="Lepere C."/>
            <person name="Malinsky S."/>
            <person name="Nowacki M."/>
            <person name="Nowak J.K."/>
            <person name="Plattner H."/>
            <person name="Poulain J."/>
            <person name="Ruiz F."/>
            <person name="Serrano V."/>
            <person name="Zagulski M."/>
            <person name="Dessen P."/>
            <person name="Betermier M."/>
            <person name="Weissenbach J."/>
            <person name="Scarpelli C."/>
            <person name="Schachter V."/>
            <person name="Sperling L."/>
            <person name="Meyer E."/>
            <person name="Cohen J."/>
            <person name="Wincker P."/>
        </authorList>
    </citation>
    <scope>NUCLEOTIDE SEQUENCE [LARGE SCALE GENOMIC DNA]</scope>
    <source>
        <strain evidence="5 6">Stock d4-2</strain>
    </source>
</reference>
<dbReference type="InterPro" id="IPR020472">
    <property type="entry name" value="WD40_PAC1"/>
</dbReference>
<dbReference type="Gene3D" id="2.160.20.80">
    <property type="entry name" value="E3 ubiquitin-protein ligase SopA"/>
    <property type="match status" value="1"/>
</dbReference>
<feature type="repeat" description="WD" evidence="3">
    <location>
        <begin position="218"/>
        <end position="259"/>
    </location>
</feature>
<keyword evidence="1 3" id="KW-0853">WD repeat</keyword>
<dbReference type="KEGG" id="ptm:GSPATT00039749001"/>
<evidence type="ECO:0000256" key="2">
    <source>
        <dbReference type="ARBA" id="ARBA00022737"/>
    </source>
</evidence>
<feature type="domain" description="EML-like second beta-propeller" evidence="4">
    <location>
        <begin position="235"/>
        <end position="382"/>
    </location>
</feature>
<evidence type="ECO:0000313" key="5">
    <source>
        <dbReference type="EMBL" id="CAK86293.1"/>
    </source>
</evidence>
<dbReference type="InterPro" id="IPR055442">
    <property type="entry name" value="Beta-prop_EML-like_2nd"/>
</dbReference>
<name>A0DTC6_PARTE</name>
<sequence length="567" mass="63918">MNCKKQQVEDLYGLLAQSKAIDEVDFLILIKMLEREKTQDCLNFFSQYQNIQQIEKERQEVTIQSILDKEQILNFGKNNVKRIFEVLKKIEDHDFNRYNYSGEEYKEIKQDLIAKISQDKKIIELLKFLVNLTALDERFIQCGSNSLHLLVQIKVDLKGYSFENIRIRNTSLLGANLMRCDLSGSEFENVIVSGMNLNEAKLFNCKWMNLRIEELRILDGHHSTVNQVYFSFNGQQLISCSDDKSIRFWDVKTGKIKCVIKGNREVNSVCFSPKNTISASCSGEFVYLWNLNTGKQVLKFIGHTDCIRSICFSPYGTTLASGSDDKSIHLWDIKTGQKKAKLAGHSSTVTSVCFSPDGTKLASGSGDKSVRLWDIKTGKQKAKFVRHSIGISSVCFAPDGRTIASGSGDKSILLWDIETGYQNGKLDGHSSTVTSVYFSPDGTTLASGSGDNSIRLWDIKTGQQKAKLDGHSGIVKSVCFSSNVEIILFGYGILRQDNKKSNQMVIHIGFHQSVSLLMVLHWHLVVEISLSVYGMLRQDNNMPNQMVIKIMFIQSVSLLTVLHQHLV</sequence>
<protein>
    <recommendedName>
        <fullName evidence="4">EML-like second beta-propeller domain-containing protein</fullName>
    </recommendedName>
</protein>
<dbReference type="InterPro" id="IPR036322">
    <property type="entry name" value="WD40_repeat_dom_sf"/>
</dbReference>
<dbReference type="InterPro" id="IPR001646">
    <property type="entry name" value="5peptide_repeat"/>
</dbReference>
<dbReference type="SMART" id="SM00320">
    <property type="entry name" value="WD40"/>
    <property type="match status" value="7"/>
</dbReference>
<evidence type="ECO:0000259" key="4">
    <source>
        <dbReference type="Pfam" id="PF23414"/>
    </source>
</evidence>
<dbReference type="Pfam" id="PF00805">
    <property type="entry name" value="Pentapeptide"/>
    <property type="match status" value="1"/>
</dbReference>
<feature type="repeat" description="WD" evidence="3">
    <location>
        <begin position="300"/>
        <end position="341"/>
    </location>
</feature>
<dbReference type="PROSITE" id="PS50294">
    <property type="entry name" value="WD_REPEATS_REGION"/>
    <property type="match status" value="5"/>
</dbReference>
<dbReference type="PRINTS" id="PR00320">
    <property type="entry name" value="GPROTEINBRPT"/>
</dbReference>
<dbReference type="PROSITE" id="PS00678">
    <property type="entry name" value="WD_REPEATS_1"/>
    <property type="match status" value="5"/>
</dbReference>
<feature type="repeat" description="WD" evidence="3">
    <location>
        <begin position="426"/>
        <end position="467"/>
    </location>
</feature>
<dbReference type="RefSeq" id="XP_001453690.1">
    <property type="nucleotide sequence ID" value="XM_001453653.1"/>
</dbReference>
<evidence type="ECO:0000256" key="1">
    <source>
        <dbReference type="ARBA" id="ARBA00022574"/>
    </source>
</evidence>
<dbReference type="CDD" id="cd00200">
    <property type="entry name" value="WD40"/>
    <property type="match status" value="1"/>
</dbReference>
<dbReference type="InterPro" id="IPR015943">
    <property type="entry name" value="WD40/YVTN_repeat-like_dom_sf"/>
</dbReference>